<dbReference type="Pfam" id="PF03444">
    <property type="entry name" value="WHD_HrcA"/>
    <property type="match status" value="1"/>
</dbReference>
<dbReference type="InterPro" id="IPR051257">
    <property type="entry name" value="Diverse_CBS-Domain"/>
</dbReference>
<dbReference type="InterPro" id="IPR036388">
    <property type="entry name" value="WH-like_DNA-bd_sf"/>
</dbReference>
<dbReference type="CDD" id="cd04588">
    <property type="entry name" value="CBS_pair_archHTH_assoc"/>
    <property type="match status" value="1"/>
</dbReference>
<dbReference type="InterPro" id="IPR000644">
    <property type="entry name" value="CBS_dom"/>
</dbReference>
<dbReference type="PANTHER" id="PTHR43080:SF2">
    <property type="entry name" value="CBS DOMAIN-CONTAINING PROTEIN"/>
    <property type="match status" value="1"/>
</dbReference>
<dbReference type="SMART" id="SM00116">
    <property type="entry name" value="CBS"/>
    <property type="match status" value="2"/>
</dbReference>
<dbReference type="AlphaFoldDB" id="A0A9E7PR58"/>
<dbReference type="InterPro" id="IPR036390">
    <property type="entry name" value="WH_DNA-bd_sf"/>
</dbReference>
<feature type="domain" description="CBS" evidence="4">
    <location>
        <begin position="240"/>
        <end position="292"/>
    </location>
</feature>
<dbReference type="GO" id="GO:0009086">
    <property type="term" value="P:methionine biosynthetic process"/>
    <property type="evidence" value="ECO:0007669"/>
    <property type="project" value="UniProtKB-KW"/>
</dbReference>
<keyword evidence="2" id="KW-0028">Amino-acid biosynthesis</keyword>
<dbReference type="RefSeq" id="WP_257743626.1">
    <property type="nucleotide sequence ID" value="NZ_CP096115.1"/>
</dbReference>
<dbReference type="InterPro" id="IPR016436">
    <property type="entry name" value="UCP005063_CBS"/>
</dbReference>
<dbReference type="InterPro" id="IPR046342">
    <property type="entry name" value="CBS_dom_sf"/>
</dbReference>
<evidence type="ECO:0000313" key="6">
    <source>
        <dbReference type="Proteomes" id="UP001060368"/>
    </source>
</evidence>
<keyword evidence="1 3" id="KW-0129">CBS domain</keyword>
<dbReference type="InterPro" id="IPR005104">
    <property type="entry name" value="WHTH_HrcA_DNA-bd"/>
</dbReference>
<keyword evidence="2" id="KW-0486">Methionine biosynthesis</keyword>
<dbReference type="SUPFAM" id="SSF46785">
    <property type="entry name" value="Winged helix' DNA-binding domain"/>
    <property type="match status" value="1"/>
</dbReference>
<sequence length="292" mass="32037">MELSLIQKDILITLITLYHQKSSAIKGEEIADILKRNPGTVRNQMQALKALALVEGVPGPKGGYTPSSAAYSELNLNDYENEIEVPIQKNNEEIPGVNVAEIHFTTLCNPDLCRAMIKLIGSVKSFKMGDMISIGPTPVNKLLLKGEVYGKDEVSQSLLITISEMISLPKKHIEAYMSTPVFTLNNDSTFTDAIKLFSEKRIHGAPVICDGNLAGIVTLSDIAHGIHEDMPLSTRIEKIMTAKVVTTSPDENLFQIIGKFKKENIGRIIVIKDDKPVGILTQSDIIKVFPAL</sequence>
<dbReference type="Proteomes" id="UP001060368">
    <property type="component" value="Chromosome"/>
</dbReference>
<proteinExistence type="predicted"/>
<evidence type="ECO:0000259" key="4">
    <source>
        <dbReference type="PROSITE" id="PS51371"/>
    </source>
</evidence>
<gene>
    <name evidence="5" type="ORF">L6E24_05065</name>
</gene>
<dbReference type="SUPFAM" id="SSF54631">
    <property type="entry name" value="CBS-domain pair"/>
    <property type="match status" value="1"/>
</dbReference>
<dbReference type="PROSITE" id="PS51371">
    <property type="entry name" value="CBS"/>
    <property type="match status" value="2"/>
</dbReference>
<dbReference type="PANTHER" id="PTHR43080">
    <property type="entry name" value="CBS DOMAIN-CONTAINING PROTEIN CBSX3, MITOCHONDRIAL"/>
    <property type="match status" value="1"/>
</dbReference>
<dbReference type="PIRSF" id="PIRSF005063">
    <property type="entry name" value="UCP005063_CBS_MJ1232"/>
    <property type="match status" value="1"/>
</dbReference>
<accession>A0A9E7PR58</accession>
<protein>
    <submittedName>
        <fullName evidence="5">CBS domain-containing protein</fullName>
    </submittedName>
</protein>
<dbReference type="GeneID" id="74307043"/>
<keyword evidence="6" id="KW-1185">Reference proteome</keyword>
<name>A0A9E7PR58_9EURY</name>
<reference evidence="5" key="1">
    <citation type="submission" date="2022-04" db="EMBL/GenBank/DDBJ databases">
        <title>Complete genome of Methanoplanus endosymbiosus DSM 3599.</title>
        <authorList>
            <person name="Chen S.-C."/>
            <person name="You Y.-T."/>
            <person name="Zhou Y.-Z."/>
            <person name="Lai M.-C."/>
        </authorList>
    </citation>
    <scope>NUCLEOTIDE SEQUENCE</scope>
    <source>
        <strain evidence="5">DSM 3599</strain>
    </source>
</reference>
<organism evidence="5 6">
    <name type="scientific">Methanoplanus endosymbiosus</name>
    <dbReference type="NCBI Taxonomy" id="33865"/>
    <lineage>
        <taxon>Archaea</taxon>
        <taxon>Methanobacteriati</taxon>
        <taxon>Methanobacteriota</taxon>
        <taxon>Stenosarchaea group</taxon>
        <taxon>Methanomicrobia</taxon>
        <taxon>Methanomicrobiales</taxon>
        <taxon>Methanomicrobiaceae</taxon>
        <taxon>Methanoplanus</taxon>
    </lineage>
</organism>
<evidence type="ECO:0000313" key="5">
    <source>
        <dbReference type="EMBL" id="UUX93489.1"/>
    </source>
</evidence>
<dbReference type="Pfam" id="PF00571">
    <property type="entry name" value="CBS"/>
    <property type="match status" value="2"/>
</dbReference>
<evidence type="ECO:0000256" key="1">
    <source>
        <dbReference type="ARBA" id="ARBA00023122"/>
    </source>
</evidence>
<dbReference type="Gene3D" id="3.10.580.10">
    <property type="entry name" value="CBS-domain"/>
    <property type="match status" value="1"/>
</dbReference>
<dbReference type="GO" id="GO:0006355">
    <property type="term" value="P:regulation of DNA-templated transcription"/>
    <property type="evidence" value="ECO:0007669"/>
    <property type="project" value="InterPro"/>
</dbReference>
<evidence type="ECO:0000256" key="2">
    <source>
        <dbReference type="ARBA" id="ARBA00023167"/>
    </source>
</evidence>
<feature type="domain" description="CBS" evidence="4">
    <location>
        <begin position="177"/>
        <end position="232"/>
    </location>
</feature>
<dbReference type="Gene3D" id="1.10.10.10">
    <property type="entry name" value="Winged helix-like DNA-binding domain superfamily/Winged helix DNA-binding domain"/>
    <property type="match status" value="1"/>
</dbReference>
<dbReference type="GO" id="GO:0003677">
    <property type="term" value="F:DNA binding"/>
    <property type="evidence" value="ECO:0007669"/>
    <property type="project" value="InterPro"/>
</dbReference>
<dbReference type="EMBL" id="CP096115">
    <property type="protein sequence ID" value="UUX93489.1"/>
    <property type="molecule type" value="Genomic_DNA"/>
</dbReference>
<dbReference type="KEGG" id="mend:L6E24_05065"/>
<evidence type="ECO:0000256" key="3">
    <source>
        <dbReference type="PROSITE-ProRule" id="PRU00703"/>
    </source>
</evidence>